<dbReference type="InterPro" id="IPR036390">
    <property type="entry name" value="WH_DNA-bd_sf"/>
</dbReference>
<gene>
    <name evidence="1" type="ORF">SCAL_001230</name>
</gene>
<comment type="caution">
    <text evidence="1">The sequence shown here is derived from an EMBL/GenBank/DDBJ whole genome shotgun (WGS) entry which is preliminary data.</text>
</comment>
<proteinExistence type="predicted"/>
<sequence>MHLNTEVDITAMTSTKDKILSAVKEAGEPMSIGEIARKVDVSWATAKTNILELSQDKMLNTKKVGKNWIVWMDASTTSTETCSSYRRI</sequence>
<accession>A0A1F2P9Y7</accession>
<dbReference type="EMBL" id="LYOS01000003">
    <property type="protein sequence ID" value="OFV67855.1"/>
    <property type="molecule type" value="Genomic_DNA"/>
</dbReference>
<name>A0A1F2P9Y7_9EURY</name>
<protein>
    <submittedName>
        <fullName evidence="1">Uncharacterized protein</fullName>
    </submittedName>
</protein>
<dbReference type="STRING" id="1838285.SCAL_001230"/>
<organism evidence="1 2">
    <name type="scientific">Candidatus Syntropharchaeum caldarium</name>
    <dbReference type="NCBI Taxonomy" id="1838285"/>
    <lineage>
        <taxon>Archaea</taxon>
        <taxon>Methanobacteriati</taxon>
        <taxon>Methanobacteriota</taxon>
        <taxon>Stenosarchaea group</taxon>
        <taxon>Methanomicrobia</taxon>
        <taxon>Methanosarcinales</taxon>
        <taxon>ANME-2 cluster</taxon>
        <taxon>Candidatus Syntropharchaeum</taxon>
    </lineage>
</organism>
<evidence type="ECO:0000313" key="1">
    <source>
        <dbReference type="EMBL" id="OFV67855.1"/>
    </source>
</evidence>
<reference evidence="1" key="1">
    <citation type="submission" date="2016-05" db="EMBL/GenBank/DDBJ databases">
        <title>Microbial consortia oxidize butane by reversing methanogenesis.</title>
        <authorList>
            <person name="Laso-Perez R."/>
            <person name="Richter M."/>
            <person name="Wegener G."/>
            <person name="Musat F."/>
        </authorList>
    </citation>
    <scope>NUCLEOTIDE SEQUENCE [LARGE SCALE GENOMIC DNA]</scope>
    <source>
        <strain evidence="1">BOX2</strain>
    </source>
</reference>
<dbReference type="InterPro" id="IPR036388">
    <property type="entry name" value="WH-like_DNA-bd_sf"/>
</dbReference>
<keyword evidence="2" id="KW-1185">Reference proteome</keyword>
<dbReference type="Gene3D" id="1.10.10.10">
    <property type="entry name" value="Winged helix-like DNA-binding domain superfamily/Winged helix DNA-binding domain"/>
    <property type="match status" value="1"/>
</dbReference>
<dbReference type="Proteomes" id="UP000186940">
    <property type="component" value="Unassembled WGS sequence"/>
</dbReference>
<dbReference type="SUPFAM" id="SSF46785">
    <property type="entry name" value="Winged helix' DNA-binding domain"/>
    <property type="match status" value="1"/>
</dbReference>
<dbReference type="AlphaFoldDB" id="A0A1F2P9Y7"/>
<evidence type="ECO:0000313" key="2">
    <source>
        <dbReference type="Proteomes" id="UP000186940"/>
    </source>
</evidence>